<sequence length="700" mass="76356">MVRRRSGGGTVYHDLGNTNYSFHISREAFDRRTHAELVARALNALPVGLHLSSCDLARSQTGAYVNARNDICIRVKSGFDLNSTLKTKTEADQDGYEERKVSGSAYKLVNKRAYHHGTMLLSASLASLGSSLRNDRGDLLVTKGVASVPAPVANLTDAFPDRKAMLSHHTFVQAVVDEFHRTYPASSSSSSSLASSKASVAVIVDEANLNKPEWNQGKLKLKETFDELQSWQWVFGQTPEFTHKVSLHDASEIIDATEQKQESKGWGPFSIEIHSKHGVVLDAKLFEARFDNADLERQVTRLIQGLHGRKYDELALPPPWRPDEANKSLDAAAAAGVMGQEGSSIESTNKSALGGGLAAFFIVAFGGAFAFWFWRRLKAKRRRIALHEDAIERREKVKNEKEATTLQLGVKPPRDSTSPFAMVDEDDDTEYTQVTGVLNEQAADSLGSLVEPTAFRRRSFGAATHLSRITEGVEEEDDEEALPTNARRNTVASTKSDPRSFASGAGPRVSIGSGTSFGSHNIIPIAFRPSPLNNNNNNNKNNNNDTLSDHEPQEYSPVSSVTLPTTAHRAIGAPAVQINSANQGPIRPTRAPDLNLRLPEIQRPHQPSTSSPLASTASESAQPAYDFMSIDPVEALNSSGPYTRSDRRLSGATINTIASTQSNGLSYVLSAPQVITPVSAEGVRRVQLGNGVDKNWFHRR</sequence>
<dbReference type="PANTHER" id="PTHR12561:SF3">
    <property type="entry name" value="LIPOYLTRANSFERASE 1, MITOCHONDRIAL"/>
    <property type="match status" value="1"/>
</dbReference>
<feature type="region of interest" description="Disordered" evidence="5">
    <location>
        <begin position="528"/>
        <end position="560"/>
    </location>
</feature>
<dbReference type="SUPFAM" id="SSF55681">
    <property type="entry name" value="Class II aaRS and biotin synthetases"/>
    <property type="match status" value="1"/>
</dbReference>
<evidence type="ECO:0000256" key="4">
    <source>
        <dbReference type="ARBA" id="ARBA00015925"/>
    </source>
</evidence>
<dbReference type="AlphaFoldDB" id="A0A077R612"/>
<name>A0A077R612_9BASI</name>
<feature type="compositionally biased region" description="Polar residues" evidence="5">
    <location>
        <begin position="486"/>
        <end position="495"/>
    </location>
</feature>
<organism evidence="8">
    <name type="scientific">Melanopsichium pennsylvanicum 4</name>
    <dbReference type="NCBI Taxonomy" id="1398559"/>
    <lineage>
        <taxon>Eukaryota</taxon>
        <taxon>Fungi</taxon>
        <taxon>Dikarya</taxon>
        <taxon>Basidiomycota</taxon>
        <taxon>Ustilaginomycotina</taxon>
        <taxon>Ustilaginomycetes</taxon>
        <taxon>Ustilaginales</taxon>
        <taxon>Ustilaginaceae</taxon>
        <taxon>Melanopsichium</taxon>
    </lineage>
</organism>
<keyword evidence="8" id="KW-0808">Transferase</keyword>
<evidence type="ECO:0000256" key="3">
    <source>
        <dbReference type="ARBA" id="ARBA00008242"/>
    </source>
</evidence>
<reference evidence="8" key="1">
    <citation type="journal article" date="2014" name="Genome Biol. Evol.">
        <title>Gene Loss Rather Than Gene Gain Is Associated with a Host Jump from Monocots to Dicots in the Smut Fungus Melanopsichium pennsylvanicum.</title>
        <authorList>
            <person name="Sharma R."/>
            <person name="Mishra B."/>
            <person name="Runge F."/>
            <person name="Thines M."/>
        </authorList>
    </citation>
    <scope>NUCLEOTIDE SEQUENCE</scope>
    <source>
        <strain evidence="8">4</strain>
    </source>
</reference>
<accession>A0A077R612</accession>
<dbReference type="Pfam" id="PF21948">
    <property type="entry name" value="LplA-B_cat"/>
    <property type="match status" value="1"/>
</dbReference>
<feature type="transmembrane region" description="Helical" evidence="6">
    <location>
        <begin position="352"/>
        <end position="374"/>
    </location>
</feature>
<comment type="pathway">
    <text evidence="2">Protein modification; protein lipoylation via exogenous pathway; protein N(6)-(lipoyl)lysine from lipoate: step 2/2.</text>
</comment>
<dbReference type="EMBL" id="HG529612">
    <property type="protein sequence ID" value="CDI54413.1"/>
    <property type="molecule type" value="Genomic_DNA"/>
</dbReference>
<evidence type="ECO:0000256" key="6">
    <source>
        <dbReference type="SAM" id="Phobius"/>
    </source>
</evidence>
<protein>
    <recommendedName>
        <fullName evidence="4">Putative lipoate-protein ligase A</fullName>
    </recommendedName>
</protein>
<dbReference type="GO" id="GO:0009249">
    <property type="term" value="P:protein lipoylation"/>
    <property type="evidence" value="ECO:0007669"/>
    <property type="project" value="InterPro"/>
</dbReference>
<dbReference type="InterPro" id="IPR004562">
    <property type="entry name" value="LipoylTrfase_LipoateP_Ligase"/>
</dbReference>
<dbReference type="PROSITE" id="PS51733">
    <property type="entry name" value="BPL_LPL_CATALYTIC"/>
    <property type="match status" value="1"/>
</dbReference>
<feature type="non-terminal residue" evidence="8">
    <location>
        <position position="700"/>
    </location>
</feature>
<dbReference type="GO" id="GO:0017118">
    <property type="term" value="F:lipoyltransferase activity"/>
    <property type="evidence" value="ECO:0007669"/>
    <property type="project" value="TreeGrafter"/>
</dbReference>
<evidence type="ECO:0000256" key="2">
    <source>
        <dbReference type="ARBA" id="ARBA00005085"/>
    </source>
</evidence>
<feature type="compositionally biased region" description="Acidic residues" evidence="5">
    <location>
        <begin position="472"/>
        <end position="481"/>
    </location>
</feature>
<evidence type="ECO:0000256" key="5">
    <source>
        <dbReference type="SAM" id="MobiDB-lite"/>
    </source>
</evidence>
<dbReference type="UniPathway" id="UPA00537">
    <property type="reaction ID" value="UER00595"/>
</dbReference>
<dbReference type="InterPro" id="IPR004143">
    <property type="entry name" value="BPL_LPL_catalytic"/>
</dbReference>
<dbReference type="Gene3D" id="3.30.930.10">
    <property type="entry name" value="Bira Bifunctional Protein, Domain 2"/>
    <property type="match status" value="1"/>
</dbReference>
<comment type="similarity">
    <text evidence="3">Belongs to the LplA family.</text>
</comment>
<proteinExistence type="inferred from homology"/>
<dbReference type="PANTHER" id="PTHR12561">
    <property type="entry name" value="LIPOATE-PROTEIN LIGASE"/>
    <property type="match status" value="1"/>
</dbReference>
<keyword evidence="6" id="KW-0472">Membrane</keyword>
<keyword evidence="6" id="KW-1133">Transmembrane helix</keyword>
<dbReference type="InterPro" id="IPR045864">
    <property type="entry name" value="aa-tRNA-synth_II/BPL/LPL"/>
</dbReference>
<feature type="domain" description="BPL/LPL catalytic" evidence="7">
    <location>
        <begin position="1"/>
        <end position="167"/>
    </location>
</feature>
<feature type="region of interest" description="Disordered" evidence="5">
    <location>
        <begin position="469"/>
        <end position="515"/>
    </location>
</feature>
<keyword evidence="6" id="KW-0812">Transmembrane</keyword>
<feature type="compositionally biased region" description="Low complexity" evidence="5">
    <location>
        <begin position="533"/>
        <end position="544"/>
    </location>
</feature>
<evidence type="ECO:0000256" key="1">
    <source>
        <dbReference type="ARBA" id="ARBA00003253"/>
    </source>
</evidence>
<comment type="function">
    <text evidence="1">Catalyzes both the ATP-dependent activation of exogenously supplied lipoate to lipoyl-AMP and the transfer of the activated lipoyl onto the lipoyl domains of lipoate-dependent enzymes.</text>
</comment>
<evidence type="ECO:0000313" key="8">
    <source>
        <dbReference type="EMBL" id="CDI54413.1"/>
    </source>
</evidence>
<dbReference type="GO" id="GO:0005739">
    <property type="term" value="C:mitochondrion"/>
    <property type="evidence" value="ECO:0007669"/>
    <property type="project" value="TreeGrafter"/>
</dbReference>
<evidence type="ECO:0000259" key="7">
    <source>
        <dbReference type="PROSITE" id="PS51733"/>
    </source>
</evidence>